<comment type="caution">
    <text evidence="2">The sequence shown here is derived from an EMBL/GenBank/DDBJ whole genome shotgun (WGS) entry which is preliminary data.</text>
</comment>
<evidence type="ECO:0000313" key="2">
    <source>
        <dbReference type="EMBL" id="KAF6739473.1"/>
    </source>
</evidence>
<protein>
    <submittedName>
        <fullName evidence="2">Uncharacterized protein</fullName>
    </submittedName>
</protein>
<sequence>MLTALQSDRKSDDITVSPPPPRTSTSSDCCLPQTRRHDRRRTLASHVFLCPPSRSAQACASPAPGHRRVTVGGQEDSDARLPARPSPPRSS</sequence>
<gene>
    <name evidence="2" type="ORF">FQA47_018300</name>
</gene>
<evidence type="ECO:0000313" key="3">
    <source>
        <dbReference type="Proteomes" id="UP000646548"/>
    </source>
</evidence>
<feature type="region of interest" description="Disordered" evidence="1">
    <location>
        <begin position="54"/>
        <end position="91"/>
    </location>
</feature>
<feature type="region of interest" description="Disordered" evidence="1">
    <location>
        <begin position="1"/>
        <end position="36"/>
    </location>
</feature>
<proteinExistence type="predicted"/>
<dbReference type="EMBL" id="WKFB01000006">
    <property type="protein sequence ID" value="KAF6739473.1"/>
    <property type="molecule type" value="Genomic_DNA"/>
</dbReference>
<name>A0A834FRY2_ORYME</name>
<dbReference type="AlphaFoldDB" id="A0A834FRY2"/>
<accession>A0A834FRY2</accession>
<organism evidence="2 3">
    <name type="scientific">Oryzias melastigma</name>
    <name type="common">Marine medaka</name>
    <dbReference type="NCBI Taxonomy" id="30732"/>
    <lineage>
        <taxon>Eukaryota</taxon>
        <taxon>Metazoa</taxon>
        <taxon>Chordata</taxon>
        <taxon>Craniata</taxon>
        <taxon>Vertebrata</taxon>
        <taxon>Euteleostomi</taxon>
        <taxon>Actinopterygii</taxon>
        <taxon>Neopterygii</taxon>
        <taxon>Teleostei</taxon>
        <taxon>Neoteleostei</taxon>
        <taxon>Acanthomorphata</taxon>
        <taxon>Ovalentaria</taxon>
        <taxon>Atherinomorphae</taxon>
        <taxon>Beloniformes</taxon>
        <taxon>Adrianichthyidae</taxon>
        <taxon>Oryziinae</taxon>
        <taxon>Oryzias</taxon>
    </lineage>
</organism>
<evidence type="ECO:0000256" key="1">
    <source>
        <dbReference type="SAM" id="MobiDB-lite"/>
    </source>
</evidence>
<dbReference type="Proteomes" id="UP000646548">
    <property type="component" value="Unassembled WGS sequence"/>
</dbReference>
<reference evidence="2" key="1">
    <citation type="journal article" name="BMC Genomics">
        <title>Long-read sequencing and de novo genome assembly of marine medaka (Oryzias melastigma).</title>
        <authorList>
            <person name="Liang P."/>
            <person name="Saqib H.S.A."/>
            <person name="Ni X."/>
            <person name="Shen Y."/>
        </authorList>
    </citation>
    <scope>NUCLEOTIDE SEQUENCE</scope>
    <source>
        <strain evidence="2">Bigg-433</strain>
    </source>
</reference>